<evidence type="ECO:0000256" key="1">
    <source>
        <dbReference type="SAM" id="MobiDB-lite"/>
    </source>
</evidence>
<sequence>MTAFLTLLGGLVIVIAGLCAEWPWWGWPASFGALLALAGAALLRAHRRRPVIPPEHLLEPDRPIPPVERWEEIVRDVSLPSASPDYDFLVTARVRWVPVDVPHGAREVSGAGLALDAVLTRAQVITRGQSPQRGSLVQHQLSGELGTMQPDVTGRVLAMAEDITVRLSDADRERLDKLATVRKDEAVWEHERKWEKNKRAYLGEDVLASTSSAVVWWLAKNDDKVDKAVADIGLLAQLASVANDTPVPERLRPYVEDPHQVPSPGSDTAAPPDTEDPEPRDTVAETFTRFMEETGLTEDDPVRGLFLRRVAEAARAARMPGADTLERLADEADEPFDDPFPDGSDDPDSPAGSGGGNGGNRPGGGGPYGNDSAAYGDEGVPVL</sequence>
<protein>
    <submittedName>
        <fullName evidence="2">Uncharacterized protein</fullName>
    </submittedName>
</protein>
<dbReference type="Proteomes" id="UP000217676">
    <property type="component" value="Chromosome"/>
</dbReference>
<feature type="compositionally biased region" description="Basic and acidic residues" evidence="1">
    <location>
        <begin position="249"/>
        <end position="259"/>
    </location>
</feature>
<dbReference type="EMBL" id="AP017424">
    <property type="protein sequence ID" value="BAU81923.1"/>
    <property type="molecule type" value="Genomic_DNA"/>
</dbReference>
<feature type="region of interest" description="Disordered" evidence="1">
    <location>
        <begin position="315"/>
        <end position="383"/>
    </location>
</feature>
<keyword evidence="3" id="KW-1185">Reference proteome</keyword>
<proteinExistence type="predicted"/>
<feature type="region of interest" description="Disordered" evidence="1">
    <location>
        <begin position="249"/>
        <end position="280"/>
    </location>
</feature>
<evidence type="ECO:0000313" key="2">
    <source>
        <dbReference type="EMBL" id="BAU81923.1"/>
    </source>
</evidence>
<gene>
    <name evidence="2" type="ORF">SLA_0972</name>
</gene>
<feature type="compositionally biased region" description="Gly residues" evidence="1">
    <location>
        <begin position="352"/>
        <end position="368"/>
    </location>
</feature>
<dbReference type="AlphaFoldDB" id="A0A160NW49"/>
<evidence type="ECO:0000313" key="3">
    <source>
        <dbReference type="Proteomes" id="UP000217676"/>
    </source>
</evidence>
<name>A0A160NW49_STRLU</name>
<feature type="compositionally biased region" description="Acidic residues" evidence="1">
    <location>
        <begin position="331"/>
        <end position="348"/>
    </location>
</feature>
<reference evidence="2 3" key="1">
    <citation type="journal article" date="2016" name="Genome Announc.">
        <title>Complete Genome Sequence of Thiostrepton-Producing Streptomyces laurentii ATCC 31255.</title>
        <authorList>
            <person name="Doi K."/>
            <person name="Fujino Y."/>
            <person name="Nagayoshi Y."/>
            <person name="Ohshima T."/>
            <person name="Ogata S."/>
        </authorList>
    </citation>
    <scope>NUCLEOTIDE SEQUENCE [LARGE SCALE GENOMIC DNA]</scope>
    <source>
        <strain evidence="2 3">ATCC 31255</strain>
    </source>
</reference>
<dbReference type="KEGG" id="slau:SLA_0972"/>
<accession>A0A160NW49</accession>
<organism evidence="2 3">
    <name type="scientific">Streptomyces laurentii</name>
    <dbReference type="NCBI Taxonomy" id="39478"/>
    <lineage>
        <taxon>Bacteria</taxon>
        <taxon>Bacillati</taxon>
        <taxon>Actinomycetota</taxon>
        <taxon>Actinomycetes</taxon>
        <taxon>Kitasatosporales</taxon>
        <taxon>Streptomycetaceae</taxon>
        <taxon>Streptomyces</taxon>
    </lineage>
</organism>